<accession>A0ABS6E3M5</accession>
<keyword evidence="1" id="KW-1133">Transmembrane helix</keyword>
<reference evidence="2 3" key="1">
    <citation type="submission" date="2021-06" db="EMBL/GenBank/DDBJ databases">
        <authorList>
            <person name="Sun Q."/>
            <person name="Li D."/>
        </authorList>
    </citation>
    <scope>NUCLEOTIDE SEQUENCE [LARGE SCALE GENOMIC DNA]</scope>
    <source>
        <strain evidence="2 3">MSJ-40</strain>
    </source>
</reference>
<feature type="transmembrane region" description="Helical" evidence="1">
    <location>
        <begin position="48"/>
        <end position="69"/>
    </location>
</feature>
<sequence length="117" mass="12807">MDYNQGIDAAKCNDPISIGATCVARIDDRFFLLIEIEIKIPGRDIQEVIVIEITAAQAAALIAAGVMRCQIVDRIPTGMEVNLICAFVVGTNVFLVFNVENMTDRLVLVRVPLCTII</sequence>
<protein>
    <submittedName>
        <fullName evidence="2">Uncharacterized protein</fullName>
    </submittedName>
</protein>
<gene>
    <name evidence="2" type="ORF">KQI42_05135</name>
</gene>
<proteinExistence type="predicted"/>
<keyword evidence="1" id="KW-0812">Transmembrane</keyword>
<dbReference type="Proteomes" id="UP000749471">
    <property type="component" value="Unassembled WGS sequence"/>
</dbReference>
<evidence type="ECO:0000313" key="3">
    <source>
        <dbReference type="Proteomes" id="UP000749471"/>
    </source>
</evidence>
<organism evidence="2 3">
    <name type="scientific">Tissierella simiarum</name>
    <dbReference type="NCBI Taxonomy" id="2841534"/>
    <lineage>
        <taxon>Bacteria</taxon>
        <taxon>Bacillati</taxon>
        <taxon>Bacillota</taxon>
        <taxon>Tissierellia</taxon>
        <taxon>Tissierellales</taxon>
        <taxon>Tissierellaceae</taxon>
        <taxon>Tissierella</taxon>
    </lineage>
</organism>
<dbReference type="EMBL" id="JAHLPM010000003">
    <property type="protein sequence ID" value="MBU5437382.1"/>
    <property type="molecule type" value="Genomic_DNA"/>
</dbReference>
<dbReference type="RefSeq" id="WP_216517429.1">
    <property type="nucleotide sequence ID" value="NZ_JAHLPM010000003.1"/>
</dbReference>
<evidence type="ECO:0000256" key="1">
    <source>
        <dbReference type="SAM" id="Phobius"/>
    </source>
</evidence>
<evidence type="ECO:0000313" key="2">
    <source>
        <dbReference type="EMBL" id="MBU5437382.1"/>
    </source>
</evidence>
<feature type="transmembrane region" description="Helical" evidence="1">
    <location>
        <begin position="81"/>
        <end position="99"/>
    </location>
</feature>
<name>A0ABS6E3M5_9FIRM</name>
<keyword evidence="1" id="KW-0472">Membrane</keyword>
<keyword evidence="3" id="KW-1185">Reference proteome</keyword>
<comment type="caution">
    <text evidence="2">The sequence shown here is derived from an EMBL/GenBank/DDBJ whole genome shotgun (WGS) entry which is preliminary data.</text>
</comment>